<dbReference type="Proteomes" id="UP000001492">
    <property type="component" value="Chromosome 1"/>
</dbReference>
<evidence type="ECO:0000313" key="2">
    <source>
        <dbReference type="Proteomes" id="UP000001492"/>
    </source>
</evidence>
<dbReference type="RefSeq" id="WP_013477839.1">
    <property type="nucleotide sequence ID" value="NC_014816.1"/>
</dbReference>
<protein>
    <submittedName>
        <fullName evidence="1">Uncharacterized protein</fullName>
    </submittedName>
</protein>
<reference evidence="2" key="1">
    <citation type="submission" date="2010-12" db="EMBL/GenBank/DDBJ databases">
        <title>Complete sequence of chromosome 1 of Asticcacaulis excentricus CB 48.</title>
        <authorList>
            <consortium name="US DOE Joint Genome Institute"/>
            <person name="Lucas S."/>
            <person name="Copeland A."/>
            <person name="Lapidus A."/>
            <person name="Cheng J.-F."/>
            <person name="Bruce D."/>
            <person name="Goodwin L."/>
            <person name="Pitluck S."/>
            <person name="Teshima H."/>
            <person name="Davenport K."/>
            <person name="Detter J.C."/>
            <person name="Han C."/>
            <person name="Tapia R."/>
            <person name="Land M."/>
            <person name="Hauser L."/>
            <person name="Jeffries C."/>
            <person name="Kyrpides N."/>
            <person name="Ivanova N."/>
            <person name="Ovchinnikova G."/>
            <person name="Brun Y.V."/>
            <person name="Woyke T."/>
        </authorList>
    </citation>
    <scope>NUCLEOTIDE SEQUENCE [LARGE SCALE GENOMIC DNA]</scope>
    <source>
        <strain evidence="2">ATCC 15261 / DSM 4724 / KCTC 12464 / NCIMB 9791 / VKM B-1370 / CB 48</strain>
    </source>
</reference>
<evidence type="ECO:0000313" key="1">
    <source>
        <dbReference type="EMBL" id="ADU12005.1"/>
    </source>
</evidence>
<dbReference type="STRING" id="573065.Astex_0307"/>
<dbReference type="AlphaFoldDB" id="E8RPM8"/>
<dbReference type="KEGG" id="aex:Astex_0307"/>
<keyword evidence="2" id="KW-1185">Reference proteome</keyword>
<dbReference type="HOGENOM" id="CLU_2380039_0_0_5"/>
<gene>
    <name evidence="1" type="ordered locus">Astex_0307</name>
</gene>
<dbReference type="EMBL" id="CP002395">
    <property type="protein sequence ID" value="ADU12005.1"/>
    <property type="molecule type" value="Genomic_DNA"/>
</dbReference>
<organism evidence="1 2">
    <name type="scientific">Asticcacaulis excentricus (strain ATCC 15261 / DSM 4724 / KCTC 12464 / NCIMB 9791 / VKM B-1370 / CB 48)</name>
    <dbReference type="NCBI Taxonomy" id="573065"/>
    <lineage>
        <taxon>Bacteria</taxon>
        <taxon>Pseudomonadati</taxon>
        <taxon>Pseudomonadota</taxon>
        <taxon>Alphaproteobacteria</taxon>
        <taxon>Caulobacterales</taxon>
        <taxon>Caulobacteraceae</taxon>
        <taxon>Asticcacaulis</taxon>
    </lineage>
</organism>
<name>E8RPM8_ASTEC</name>
<accession>E8RPM8</accession>
<sequence length="94" mass="10296">MKTELKSDMSITLAMTLTEAQARALTELAKFDHGRIALALEDQGFIPRGRKEHVASFLGEVQSSLTPLIRRVDDARAVFDGRMVAGTPPRAESV</sequence>
<proteinExistence type="predicted"/>